<evidence type="ECO:0000256" key="6">
    <source>
        <dbReference type="ARBA" id="ARBA00023065"/>
    </source>
</evidence>
<evidence type="ECO:0000256" key="3">
    <source>
        <dbReference type="ARBA" id="ARBA00022475"/>
    </source>
</evidence>
<dbReference type="GO" id="GO:0005886">
    <property type="term" value="C:plasma membrane"/>
    <property type="evidence" value="ECO:0007669"/>
    <property type="project" value="UniProtKB-SubCell"/>
</dbReference>
<dbReference type="Pfam" id="PF25539">
    <property type="entry name" value="Bestrophin_2"/>
    <property type="match status" value="1"/>
</dbReference>
<reference evidence="10 11" key="1">
    <citation type="submission" date="2016-10" db="EMBL/GenBank/DDBJ databases">
        <authorList>
            <person name="de Groot N.N."/>
        </authorList>
    </citation>
    <scope>NUCLEOTIDE SEQUENCE [LARGE SCALE GENOMIC DNA]</scope>
    <source>
        <strain evidence="10 11">DSM 15123</strain>
    </source>
</reference>
<keyword evidence="2" id="KW-0813">Transport</keyword>
<keyword evidence="11" id="KW-1185">Reference proteome</keyword>
<evidence type="ECO:0000313" key="10">
    <source>
        <dbReference type="EMBL" id="SEN19317.1"/>
    </source>
</evidence>
<evidence type="ECO:0000256" key="5">
    <source>
        <dbReference type="ARBA" id="ARBA00022989"/>
    </source>
</evidence>
<name>A0A1H8EKC3_9BURK</name>
<comment type="similarity">
    <text evidence="8">Belongs to the anion channel-forming bestrophin (TC 1.A.46) family.</text>
</comment>
<keyword evidence="3" id="KW-1003">Cell membrane</keyword>
<dbReference type="RefSeq" id="WP_091813897.1">
    <property type="nucleotide sequence ID" value="NZ_FOCW01000001.1"/>
</dbReference>
<dbReference type="OrthoDB" id="445589at2"/>
<evidence type="ECO:0000256" key="8">
    <source>
        <dbReference type="ARBA" id="ARBA00034708"/>
    </source>
</evidence>
<evidence type="ECO:0000256" key="2">
    <source>
        <dbReference type="ARBA" id="ARBA00022448"/>
    </source>
</evidence>
<dbReference type="AlphaFoldDB" id="A0A1H8EKC3"/>
<comment type="subcellular location">
    <subcellularLocation>
        <location evidence="1">Cell membrane</location>
        <topology evidence="1">Multi-pass membrane protein</topology>
    </subcellularLocation>
</comment>
<keyword evidence="6" id="KW-0406">Ion transport</keyword>
<dbReference type="PANTHER" id="PTHR33281:SF19">
    <property type="entry name" value="VOLTAGE-DEPENDENT ANION CHANNEL-FORMING PROTEIN YNEE"/>
    <property type="match status" value="1"/>
</dbReference>
<sequence>MFLPPRNPTIFHILFSLRGSIASKIWRRVAYTMLLSVLVNFTHGEVYDHKVTLTPTAFTIMGLTLAIFLGFRNTASYDRFWEGRKLWGEMLITCRNLARQFITLPRSPRGEATRQRVYLAIAFAYALKNQLRGKDPTADLTPLLPPELLQKVLAAPHRPTAILMELGHASRELGEEGLDPQLVARVDHEVGALSHVLGGCERIQSTPIPYTYVLLLHRTVHIYCFLLPFALIDTIGYLTPVIVGVVSYTFFGLDALGDEIADPFDEEPNDLPLDAISRTIDINLRAQLGETDLPEPVQPKDGVLL</sequence>
<gene>
    <name evidence="10" type="ORF">SAMN02745977_00707</name>
</gene>
<protein>
    <submittedName>
        <fullName evidence="10">Putative membrane protein</fullName>
    </submittedName>
</protein>
<organism evidence="10 11">
    <name type="scientific">Brachymonas denitrificans DSM 15123</name>
    <dbReference type="NCBI Taxonomy" id="1121117"/>
    <lineage>
        <taxon>Bacteria</taxon>
        <taxon>Pseudomonadati</taxon>
        <taxon>Pseudomonadota</taxon>
        <taxon>Betaproteobacteria</taxon>
        <taxon>Burkholderiales</taxon>
        <taxon>Comamonadaceae</taxon>
        <taxon>Brachymonas</taxon>
    </lineage>
</organism>
<dbReference type="PANTHER" id="PTHR33281">
    <property type="entry name" value="UPF0187 PROTEIN YNEE"/>
    <property type="match status" value="1"/>
</dbReference>
<keyword evidence="4 9" id="KW-0812">Transmembrane</keyword>
<keyword evidence="5 9" id="KW-1133">Transmembrane helix</keyword>
<keyword evidence="7 9" id="KW-0472">Membrane</keyword>
<dbReference type="InterPro" id="IPR044669">
    <property type="entry name" value="YneE/VCCN1/2-like"/>
</dbReference>
<evidence type="ECO:0000313" key="11">
    <source>
        <dbReference type="Proteomes" id="UP000199531"/>
    </source>
</evidence>
<accession>A0A1H8EKC3</accession>
<dbReference type="Proteomes" id="UP000199531">
    <property type="component" value="Unassembled WGS sequence"/>
</dbReference>
<evidence type="ECO:0000256" key="4">
    <source>
        <dbReference type="ARBA" id="ARBA00022692"/>
    </source>
</evidence>
<dbReference type="STRING" id="1121117.SAMN02745977_00707"/>
<evidence type="ECO:0000256" key="1">
    <source>
        <dbReference type="ARBA" id="ARBA00004651"/>
    </source>
</evidence>
<dbReference type="GO" id="GO:0005254">
    <property type="term" value="F:chloride channel activity"/>
    <property type="evidence" value="ECO:0007669"/>
    <property type="project" value="InterPro"/>
</dbReference>
<evidence type="ECO:0000256" key="9">
    <source>
        <dbReference type="SAM" id="Phobius"/>
    </source>
</evidence>
<feature type="transmembrane region" description="Helical" evidence="9">
    <location>
        <begin position="53"/>
        <end position="71"/>
    </location>
</feature>
<evidence type="ECO:0000256" key="7">
    <source>
        <dbReference type="ARBA" id="ARBA00023136"/>
    </source>
</evidence>
<proteinExistence type="inferred from homology"/>
<dbReference type="EMBL" id="FOCW01000001">
    <property type="protein sequence ID" value="SEN19317.1"/>
    <property type="molecule type" value="Genomic_DNA"/>
</dbReference>